<organism evidence="1 2">
    <name type="scientific">Cuscuta epithymum</name>
    <dbReference type="NCBI Taxonomy" id="186058"/>
    <lineage>
        <taxon>Eukaryota</taxon>
        <taxon>Viridiplantae</taxon>
        <taxon>Streptophyta</taxon>
        <taxon>Embryophyta</taxon>
        <taxon>Tracheophyta</taxon>
        <taxon>Spermatophyta</taxon>
        <taxon>Magnoliopsida</taxon>
        <taxon>eudicotyledons</taxon>
        <taxon>Gunneridae</taxon>
        <taxon>Pentapetalae</taxon>
        <taxon>asterids</taxon>
        <taxon>lamiids</taxon>
        <taxon>Solanales</taxon>
        <taxon>Convolvulaceae</taxon>
        <taxon>Cuscuteae</taxon>
        <taxon>Cuscuta</taxon>
        <taxon>Cuscuta subgen. Cuscuta</taxon>
    </lineage>
</organism>
<gene>
    <name evidence="1" type="ORF">CEPIT_LOCUS2067</name>
</gene>
<protein>
    <submittedName>
        <fullName evidence="1">Uncharacterized protein</fullName>
    </submittedName>
</protein>
<comment type="caution">
    <text evidence="1">The sequence shown here is derived from an EMBL/GenBank/DDBJ whole genome shotgun (WGS) entry which is preliminary data.</text>
</comment>
<dbReference type="Proteomes" id="UP001152523">
    <property type="component" value="Unassembled WGS sequence"/>
</dbReference>
<sequence>MWLHTPPFFLGGSAIRRPLRLRTPPVIPDCSSSLLHVGSRPDLLFSDLQAHNKKEVQEHVWMGRLTWEIEIEEANMINCVLKRGKPKLINVIDKCNIVYYNNKTELY</sequence>
<proteinExistence type="predicted"/>
<evidence type="ECO:0000313" key="2">
    <source>
        <dbReference type="Proteomes" id="UP001152523"/>
    </source>
</evidence>
<reference evidence="1" key="1">
    <citation type="submission" date="2022-07" db="EMBL/GenBank/DDBJ databases">
        <authorList>
            <person name="Macas J."/>
            <person name="Novak P."/>
            <person name="Neumann P."/>
        </authorList>
    </citation>
    <scope>NUCLEOTIDE SEQUENCE</scope>
</reference>
<dbReference type="EMBL" id="CAMAPF010000011">
    <property type="protein sequence ID" value="CAH9064198.1"/>
    <property type="molecule type" value="Genomic_DNA"/>
</dbReference>
<feature type="non-terminal residue" evidence="1">
    <location>
        <position position="107"/>
    </location>
</feature>
<dbReference type="AlphaFoldDB" id="A0AAV0C510"/>
<evidence type="ECO:0000313" key="1">
    <source>
        <dbReference type="EMBL" id="CAH9064198.1"/>
    </source>
</evidence>
<name>A0AAV0C510_9ASTE</name>
<keyword evidence="2" id="KW-1185">Reference proteome</keyword>
<accession>A0AAV0C510</accession>